<dbReference type="Pfam" id="PF19124">
    <property type="entry name" value="DUF5808"/>
    <property type="match status" value="1"/>
</dbReference>
<feature type="domain" description="DUF5808" evidence="3">
    <location>
        <begin position="325"/>
        <end position="350"/>
    </location>
</feature>
<dbReference type="Proteomes" id="UP000190229">
    <property type="component" value="Unassembled WGS sequence"/>
</dbReference>
<evidence type="ECO:0000313" key="5">
    <source>
        <dbReference type="Proteomes" id="UP000190229"/>
    </source>
</evidence>
<evidence type="ECO:0000259" key="3">
    <source>
        <dbReference type="Pfam" id="PF19124"/>
    </source>
</evidence>
<dbReference type="InterPro" id="IPR014574">
    <property type="entry name" value="UCP032908"/>
</dbReference>
<proteinExistence type="predicted"/>
<reference evidence="4 5" key="1">
    <citation type="submission" date="2017-02" db="EMBL/GenBank/DDBJ databases">
        <title>Draft genome of Acidibacillus ferrooxidans Huett2.</title>
        <authorList>
            <person name="Schopf S."/>
        </authorList>
    </citation>
    <scope>NUCLEOTIDE SEQUENCE [LARGE SCALE GENOMIC DNA]</scope>
    <source>
        <strain evidence="4 5">Huett2</strain>
    </source>
</reference>
<dbReference type="GO" id="GO:0009636">
    <property type="term" value="P:response to toxic substance"/>
    <property type="evidence" value="ECO:0007669"/>
    <property type="project" value="TreeGrafter"/>
</dbReference>
<dbReference type="PIRSF" id="PIRSF032908">
    <property type="entry name" value="UCP032908"/>
    <property type="match status" value="1"/>
</dbReference>
<sequence>MNPILIIMGVITLLILVLQWIMPKVVEPTVPFGVRVPPDRLQDPAVRKAKKTYARGLFFVFLICVAAWSALWRFGLRGTTLEMVALMLPLMPLFLDFALYYTIHRALLRTKRDERWMDGYRQVITVDTHGATRRRAVSWKWSLPTVVLLLAGFAAGILRYPQIPHVFPVHFNVRGVANGFATKSFMSVFTLSFLGLGLFILMIVLQRATLQTSGNLDPADPVGSAQRITLRIKRLFHASWLLIAFVNASLFLGELSMWGVISKAPSTMMLTTMLPIVAGIIVLIFMLGSFTRKASDGVAQGSESARVVRRDDDANWVLGAFYFNREDPRWLVEKRFGVGFTANFAHPLSWVLLGGVVVVVVVSILLVPHVKKG</sequence>
<feature type="transmembrane region" description="Helical" evidence="1">
    <location>
        <begin position="141"/>
        <end position="160"/>
    </location>
</feature>
<evidence type="ECO:0000259" key="2">
    <source>
        <dbReference type="Pfam" id="PF07853"/>
    </source>
</evidence>
<accession>A0A1V4ESR6</accession>
<evidence type="ECO:0000256" key="1">
    <source>
        <dbReference type="SAM" id="Phobius"/>
    </source>
</evidence>
<feature type="transmembrane region" description="Helical" evidence="1">
    <location>
        <begin position="83"/>
        <end position="103"/>
    </location>
</feature>
<feature type="transmembrane region" description="Helical" evidence="1">
    <location>
        <begin position="52"/>
        <end position="71"/>
    </location>
</feature>
<dbReference type="PANTHER" id="PTHR37810:SF9">
    <property type="entry name" value="MEMBRANE PROTEIN"/>
    <property type="match status" value="1"/>
</dbReference>
<feature type="transmembrane region" description="Helical" evidence="1">
    <location>
        <begin position="180"/>
        <end position="205"/>
    </location>
</feature>
<protein>
    <recommendedName>
        <fullName evidence="6">DUF1648 domain-containing protein</fullName>
    </recommendedName>
</protein>
<keyword evidence="1" id="KW-1133">Transmembrane helix</keyword>
<dbReference type="InterPro" id="IPR043831">
    <property type="entry name" value="DUF5808"/>
</dbReference>
<gene>
    <name evidence="4" type="ORF">B2M26_09825</name>
</gene>
<keyword evidence="1" id="KW-0472">Membrane</keyword>
<feature type="transmembrane region" description="Helical" evidence="1">
    <location>
        <begin position="267"/>
        <end position="287"/>
    </location>
</feature>
<feature type="transmembrane region" description="Helical" evidence="1">
    <location>
        <begin position="240"/>
        <end position="261"/>
    </location>
</feature>
<dbReference type="Pfam" id="PF07853">
    <property type="entry name" value="DUF1648"/>
    <property type="match status" value="1"/>
</dbReference>
<dbReference type="EMBL" id="MWPS01000026">
    <property type="protein sequence ID" value="OPG15890.1"/>
    <property type="molecule type" value="Genomic_DNA"/>
</dbReference>
<evidence type="ECO:0000313" key="4">
    <source>
        <dbReference type="EMBL" id="OPG15890.1"/>
    </source>
</evidence>
<feature type="domain" description="DUF1648" evidence="2">
    <location>
        <begin position="147"/>
        <end position="195"/>
    </location>
</feature>
<organism evidence="4 5">
    <name type="scientific">Ferroacidibacillus organovorans</name>
    <dbReference type="NCBI Taxonomy" id="1765683"/>
    <lineage>
        <taxon>Bacteria</taxon>
        <taxon>Bacillati</taxon>
        <taxon>Bacillota</taxon>
        <taxon>Bacilli</taxon>
        <taxon>Bacillales</taxon>
        <taxon>Alicyclobacillaceae</taxon>
        <taxon>Ferroacidibacillus</taxon>
    </lineage>
</organism>
<dbReference type="RefSeq" id="WP_079290934.1">
    <property type="nucleotide sequence ID" value="NZ_MWPS01000026.1"/>
</dbReference>
<dbReference type="PANTHER" id="PTHR37810">
    <property type="entry name" value="IMMUNITY PROTEIN SDPI"/>
    <property type="match status" value="1"/>
</dbReference>
<keyword evidence="1" id="KW-0812">Transmembrane</keyword>
<evidence type="ECO:0008006" key="6">
    <source>
        <dbReference type="Google" id="ProtNLM"/>
    </source>
</evidence>
<dbReference type="InterPro" id="IPR012867">
    <property type="entry name" value="DUF1648"/>
</dbReference>
<comment type="caution">
    <text evidence="4">The sequence shown here is derived from an EMBL/GenBank/DDBJ whole genome shotgun (WGS) entry which is preliminary data.</text>
</comment>
<feature type="transmembrane region" description="Helical" evidence="1">
    <location>
        <begin position="350"/>
        <end position="370"/>
    </location>
</feature>
<feature type="transmembrane region" description="Helical" evidence="1">
    <location>
        <begin position="6"/>
        <end position="22"/>
    </location>
</feature>
<dbReference type="AlphaFoldDB" id="A0A1V4ESR6"/>
<name>A0A1V4ESR6_9BACL</name>
<keyword evidence="5" id="KW-1185">Reference proteome</keyword>